<protein>
    <recommendedName>
        <fullName evidence="8">MADS-box domain-containing protein</fullName>
    </recommendedName>
</protein>
<dbReference type="EMBL" id="KZ305046">
    <property type="protein sequence ID" value="PIA37872.1"/>
    <property type="molecule type" value="Genomic_DNA"/>
</dbReference>
<evidence type="ECO:0000259" key="8">
    <source>
        <dbReference type="PROSITE" id="PS50066"/>
    </source>
</evidence>
<evidence type="ECO:0000256" key="1">
    <source>
        <dbReference type="ARBA" id="ARBA00004123"/>
    </source>
</evidence>
<dbReference type="GO" id="GO:0045944">
    <property type="term" value="P:positive regulation of transcription by RNA polymerase II"/>
    <property type="evidence" value="ECO:0007669"/>
    <property type="project" value="InterPro"/>
</dbReference>
<reference evidence="9 10" key="1">
    <citation type="submission" date="2017-09" db="EMBL/GenBank/DDBJ databases">
        <title>WGS assembly of Aquilegia coerulea Goldsmith.</title>
        <authorList>
            <person name="Hodges S."/>
            <person name="Kramer E."/>
            <person name="Nordborg M."/>
            <person name="Tomkins J."/>
            <person name="Borevitz J."/>
            <person name="Derieg N."/>
            <person name="Yan J."/>
            <person name="Mihaltcheva S."/>
            <person name="Hayes R.D."/>
            <person name="Rokhsar D."/>
        </authorList>
    </citation>
    <scope>NUCLEOTIDE SEQUENCE [LARGE SCALE GENOMIC DNA]</scope>
    <source>
        <strain evidence="10">cv. Goldsmith</strain>
    </source>
</reference>
<dbReference type="InterPro" id="IPR036879">
    <property type="entry name" value="TF_MADSbox_sf"/>
</dbReference>
<feature type="region of interest" description="Disordered" evidence="7">
    <location>
        <begin position="195"/>
        <end position="249"/>
    </location>
</feature>
<proteinExistence type="predicted"/>
<dbReference type="PANTHER" id="PTHR48019">
    <property type="entry name" value="SERUM RESPONSE FACTOR HOMOLOG"/>
    <property type="match status" value="1"/>
</dbReference>
<dbReference type="GO" id="GO:0000981">
    <property type="term" value="F:DNA-binding transcription factor activity, RNA polymerase II-specific"/>
    <property type="evidence" value="ECO:0007669"/>
    <property type="project" value="InterPro"/>
</dbReference>
<dbReference type="FunCoup" id="A0A2G5D2X9">
    <property type="interactions" value="20"/>
</dbReference>
<dbReference type="InterPro" id="IPR033897">
    <property type="entry name" value="SRF-like_MADS-box"/>
</dbReference>
<accession>A0A2G5D2X9</accession>
<dbReference type="OrthoDB" id="779403at2759"/>
<sequence>MARKKVKLAWIANDSAQRSTYKKRKQGLMKKINELSTLCGVEACAVVYGPYDPQVPDVWPSPSDAHRVLTQFKSLPEMERNKKMMNQEAFLKERMAKMREQIKKQQRENREFEITQLMNRTLIDGTGQILQNVETKELKDLAWMIDEKMKRIQKRIDSLRSTMESAVQQINGTGIQTTTEMEAAQRQIWFMNQIMNNPPPQQEQQQQPTDYYGNNPPTQQEHHHQPIGYYRGVGNDFANGGMPYADNTP</sequence>
<dbReference type="PRINTS" id="PR00404">
    <property type="entry name" value="MADSDOMAIN"/>
</dbReference>
<evidence type="ECO:0000256" key="3">
    <source>
        <dbReference type="ARBA" id="ARBA00023125"/>
    </source>
</evidence>
<dbReference type="InParanoid" id="A0A2G5D2X9"/>
<dbReference type="Gene3D" id="3.40.1810.10">
    <property type="entry name" value="Transcription factor, MADS-box"/>
    <property type="match status" value="1"/>
</dbReference>
<dbReference type="STRING" id="218851.A0A2G5D2X9"/>
<dbReference type="GO" id="GO:0046983">
    <property type="term" value="F:protein dimerization activity"/>
    <property type="evidence" value="ECO:0007669"/>
    <property type="project" value="InterPro"/>
</dbReference>
<keyword evidence="2" id="KW-0805">Transcription regulation</keyword>
<dbReference type="InterPro" id="IPR050142">
    <property type="entry name" value="MADS-box/MEF2_TF"/>
</dbReference>
<keyword evidence="5" id="KW-0539">Nucleus</keyword>
<evidence type="ECO:0000256" key="5">
    <source>
        <dbReference type="ARBA" id="ARBA00023242"/>
    </source>
</evidence>
<evidence type="ECO:0000256" key="4">
    <source>
        <dbReference type="ARBA" id="ARBA00023163"/>
    </source>
</evidence>
<name>A0A2G5D2X9_AQUCA</name>
<gene>
    <name evidence="9" type="ORF">AQUCO_02900010v1</name>
</gene>
<comment type="subcellular location">
    <subcellularLocation>
        <location evidence="1">Nucleus</location>
    </subcellularLocation>
</comment>
<dbReference type="SUPFAM" id="SSF55455">
    <property type="entry name" value="SRF-like"/>
    <property type="match status" value="1"/>
</dbReference>
<evidence type="ECO:0000313" key="9">
    <source>
        <dbReference type="EMBL" id="PIA37872.1"/>
    </source>
</evidence>
<dbReference type="CDD" id="cd00266">
    <property type="entry name" value="MADS_SRF_like"/>
    <property type="match status" value="1"/>
</dbReference>
<dbReference type="Proteomes" id="UP000230069">
    <property type="component" value="Unassembled WGS sequence"/>
</dbReference>
<keyword evidence="3" id="KW-0238">DNA-binding</keyword>
<dbReference type="GO" id="GO:0000987">
    <property type="term" value="F:cis-regulatory region sequence-specific DNA binding"/>
    <property type="evidence" value="ECO:0007669"/>
    <property type="project" value="InterPro"/>
</dbReference>
<evidence type="ECO:0000313" key="10">
    <source>
        <dbReference type="Proteomes" id="UP000230069"/>
    </source>
</evidence>
<keyword evidence="4" id="KW-0804">Transcription</keyword>
<dbReference type="AlphaFoldDB" id="A0A2G5D2X9"/>
<dbReference type="FunFam" id="3.40.1810.10:FF:000018">
    <property type="entry name" value="agamous-like MADS-box protein AGL80"/>
    <property type="match status" value="1"/>
</dbReference>
<keyword evidence="10" id="KW-1185">Reference proteome</keyword>
<evidence type="ECO:0000256" key="2">
    <source>
        <dbReference type="ARBA" id="ARBA00023015"/>
    </source>
</evidence>
<dbReference type="InterPro" id="IPR002100">
    <property type="entry name" value="TF_MADSbox"/>
</dbReference>
<dbReference type="SMART" id="SM00432">
    <property type="entry name" value="MADS"/>
    <property type="match status" value="1"/>
</dbReference>
<dbReference type="Pfam" id="PF00319">
    <property type="entry name" value="SRF-TF"/>
    <property type="match status" value="1"/>
</dbReference>
<keyword evidence="6" id="KW-0175">Coiled coil</keyword>
<dbReference type="PROSITE" id="PS50066">
    <property type="entry name" value="MADS_BOX_2"/>
    <property type="match status" value="1"/>
</dbReference>
<feature type="domain" description="MADS-box" evidence="8">
    <location>
        <begin position="1"/>
        <end position="49"/>
    </location>
</feature>
<feature type="coiled-coil region" evidence="6">
    <location>
        <begin position="81"/>
        <end position="115"/>
    </location>
</feature>
<evidence type="ECO:0000256" key="6">
    <source>
        <dbReference type="SAM" id="Coils"/>
    </source>
</evidence>
<dbReference type="GO" id="GO:0005634">
    <property type="term" value="C:nucleus"/>
    <property type="evidence" value="ECO:0007669"/>
    <property type="project" value="UniProtKB-SubCell"/>
</dbReference>
<organism evidence="9 10">
    <name type="scientific">Aquilegia coerulea</name>
    <name type="common">Rocky mountain columbine</name>
    <dbReference type="NCBI Taxonomy" id="218851"/>
    <lineage>
        <taxon>Eukaryota</taxon>
        <taxon>Viridiplantae</taxon>
        <taxon>Streptophyta</taxon>
        <taxon>Embryophyta</taxon>
        <taxon>Tracheophyta</taxon>
        <taxon>Spermatophyta</taxon>
        <taxon>Magnoliopsida</taxon>
        <taxon>Ranunculales</taxon>
        <taxon>Ranunculaceae</taxon>
        <taxon>Thalictroideae</taxon>
        <taxon>Aquilegia</taxon>
    </lineage>
</organism>
<evidence type="ECO:0000256" key="7">
    <source>
        <dbReference type="SAM" id="MobiDB-lite"/>
    </source>
</evidence>